<dbReference type="AlphaFoldDB" id="A0AAE3MAX4"/>
<dbReference type="Proteomes" id="UP001207408">
    <property type="component" value="Unassembled WGS sequence"/>
</dbReference>
<name>A0AAE3MAX4_9BACT</name>
<evidence type="ECO:0000313" key="1">
    <source>
        <dbReference type="EMBL" id="MCW3804330.1"/>
    </source>
</evidence>
<organism evidence="1 2">
    <name type="scientific">Plebeiibacterium marinum</name>
    <dbReference type="NCBI Taxonomy" id="2992111"/>
    <lineage>
        <taxon>Bacteria</taxon>
        <taxon>Pseudomonadati</taxon>
        <taxon>Bacteroidota</taxon>
        <taxon>Bacteroidia</taxon>
        <taxon>Marinilabiliales</taxon>
        <taxon>Marinilabiliaceae</taxon>
        <taxon>Plebeiibacterium</taxon>
    </lineage>
</organism>
<keyword evidence="2" id="KW-1185">Reference proteome</keyword>
<proteinExistence type="predicted"/>
<dbReference type="RefSeq" id="WP_301197551.1">
    <property type="nucleotide sequence ID" value="NZ_JAPDPI010000002.1"/>
</dbReference>
<sequence length="79" mass="9070">MGVRKRKLIDIDENTFKVLSIKAAEKGTNLKDLIEKSLDRLAEDIEESELYVHLVKIVPEGKQIVSSQEKEDFENWLGV</sequence>
<reference evidence="1" key="1">
    <citation type="submission" date="2022-10" db="EMBL/GenBank/DDBJ databases">
        <authorList>
            <person name="Yu W.X."/>
        </authorList>
    </citation>
    <scope>NUCLEOTIDE SEQUENCE</scope>
    <source>
        <strain evidence="1">D04</strain>
    </source>
</reference>
<accession>A0AAE3MAX4</accession>
<comment type="caution">
    <text evidence="1">The sequence shown here is derived from an EMBL/GenBank/DDBJ whole genome shotgun (WGS) entry which is preliminary data.</text>
</comment>
<protein>
    <submittedName>
        <fullName evidence="1">Uncharacterized protein</fullName>
    </submittedName>
</protein>
<gene>
    <name evidence="1" type="ORF">OM074_01770</name>
</gene>
<dbReference type="EMBL" id="JAPDPI010000002">
    <property type="protein sequence ID" value="MCW3804330.1"/>
    <property type="molecule type" value="Genomic_DNA"/>
</dbReference>
<evidence type="ECO:0000313" key="2">
    <source>
        <dbReference type="Proteomes" id="UP001207408"/>
    </source>
</evidence>